<keyword evidence="7" id="KW-1185">Reference proteome</keyword>
<feature type="chain" id="PRO_5046221436" description="Bacterial surface antigen (D15) domain-containing protein" evidence="3">
    <location>
        <begin position="27"/>
        <end position="571"/>
    </location>
</feature>
<feature type="domain" description="POTRA" evidence="5">
    <location>
        <begin position="102"/>
        <end position="156"/>
    </location>
</feature>
<evidence type="ECO:0000256" key="3">
    <source>
        <dbReference type="SAM" id="SignalP"/>
    </source>
</evidence>
<dbReference type="InterPro" id="IPR010827">
    <property type="entry name" value="BamA/TamA_POTRA"/>
</dbReference>
<dbReference type="InterPro" id="IPR000184">
    <property type="entry name" value="Bac_surfAg_D15"/>
</dbReference>
<evidence type="ECO:0008006" key="8">
    <source>
        <dbReference type="Google" id="ProtNLM"/>
    </source>
</evidence>
<dbReference type="Gene3D" id="3.10.20.310">
    <property type="entry name" value="membrane protein fhac"/>
    <property type="match status" value="1"/>
</dbReference>
<feature type="domain" description="Bacterial surface antigen (D15)" evidence="4">
    <location>
        <begin position="187"/>
        <end position="563"/>
    </location>
</feature>
<keyword evidence="3" id="KW-0732">Signal</keyword>
<reference evidence="7" key="1">
    <citation type="journal article" date="2019" name="Int. J. Syst. Evol. Microbiol.">
        <title>The Global Catalogue of Microorganisms (GCM) 10K type strain sequencing project: providing services to taxonomists for standard genome sequencing and annotation.</title>
        <authorList>
            <consortium name="The Broad Institute Genomics Platform"/>
            <consortium name="The Broad Institute Genome Sequencing Center for Infectious Disease"/>
            <person name="Wu L."/>
            <person name="Ma J."/>
        </authorList>
    </citation>
    <scope>NUCLEOTIDE SEQUENCE [LARGE SCALE GENOMIC DNA]</scope>
    <source>
        <strain evidence="7">CGMCC 1.15394</strain>
    </source>
</reference>
<dbReference type="EMBL" id="BMIT01000014">
    <property type="protein sequence ID" value="GGF05347.1"/>
    <property type="molecule type" value="Genomic_DNA"/>
</dbReference>
<evidence type="ECO:0000259" key="5">
    <source>
        <dbReference type="Pfam" id="PF07244"/>
    </source>
</evidence>
<dbReference type="InterPro" id="IPR051544">
    <property type="entry name" value="TPS_OM_transporter"/>
</dbReference>
<organism evidence="6 7">
    <name type="scientific">Pseudoalteromonas gelatinilytica</name>
    <dbReference type="NCBI Taxonomy" id="1703256"/>
    <lineage>
        <taxon>Bacteria</taxon>
        <taxon>Pseudomonadati</taxon>
        <taxon>Pseudomonadota</taxon>
        <taxon>Gammaproteobacteria</taxon>
        <taxon>Alteromonadales</taxon>
        <taxon>Pseudoalteromonadaceae</taxon>
        <taxon>Pseudoalteromonas</taxon>
    </lineage>
</organism>
<comment type="subcellular location">
    <subcellularLocation>
        <location evidence="1">Membrane</location>
    </subcellularLocation>
</comment>
<dbReference type="Pfam" id="PF01103">
    <property type="entry name" value="Omp85"/>
    <property type="match status" value="1"/>
</dbReference>
<evidence type="ECO:0000259" key="4">
    <source>
        <dbReference type="Pfam" id="PF01103"/>
    </source>
</evidence>
<gene>
    <name evidence="6" type="ORF">GCM10008027_32800</name>
</gene>
<name>A0ABQ1TW83_9GAMM</name>
<dbReference type="Pfam" id="PF07244">
    <property type="entry name" value="POTRA"/>
    <property type="match status" value="1"/>
</dbReference>
<dbReference type="PANTHER" id="PTHR34597">
    <property type="entry name" value="SLR1661 PROTEIN"/>
    <property type="match status" value="1"/>
</dbReference>
<evidence type="ECO:0000256" key="1">
    <source>
        <dbReference type="ARBA" id="ARBA00004370"/>
    </source>
</evidence>
<dbReference type="Gene3D" id="2.40.160.50">
    <property type="entry name" value="membrane protein fhac: a member of the omp85/tpsb transporter family"/>
    <property type="match status" value="1"/>
</dbReference>
<proteinExistence type="predicted"/>
<comment type="caution">
    <text evidence="6">The sequence shown here is derived from an EMBL/GenBank/DDBJ whole genome shotgun (WGS) entry which is preliminary data.</text>
</comment>
<evidence type="ECO:0000313" key="6">
    <source>
        <dbReference type="EMBL" id="GGF05347.1"/>
    </source>
</evidence>
<protein>
    <recommendedName>
        <fullName evidence="8">Bacterial surface antigen (D15) domain-containing protein</fullName>
    </recommendedName>
</protein>
<dbReference type="PANTHER" id="PTHR34597:SF3">
    <property type="entry name" value="OUTER MEMBRANE TRANSPORTER CDIB"/>
    <property type="match status" value="1"/>
</dbReference>
<dbReference type="Proteomes" id="UP000638462">
    <property type="component" value="Unassembled WGS sequence"/>
</dbReference>
<feature type="signal peptide" evidence="3">
    <location>
        <begin position="1"/>
        <end position="26"/>
    </location>
</feature>
<keyword evidence="2" id="KW-0472">Membrane</keyword>
<evidence type="ECO:0000256" key="2">
    <source>
        <dbReference type="ARBA" id="ARBA00023136"/>
    </source>
</evidence>
<evidence type="ECO:0000313" key="7">
    <source>
        <dbReference type="Proteomes" id="UP000638462"/>
    </source>
</evidence>
<accession>A0ABQ1TW83</accession>
<sequence>MGFKQSHFVARLITLLPVCMAANVHAEQLFTDDSNYCQNQRTLKSQDNNLRRQLDADNPLPDAANNRKIASIELEQLNVFNTELEEENNFLFRFANRAHMTTEPEVIHSVLLFEEGDIYSPRKLLESERLLRKQGYLYDARINAKLDCDGNVHVKVITRDLWTLLPEISFSRSGGKNESSIGFRESNFLGWGKRVSFTRTRDADRTGYLFVYDDPHIFSSRYQGRLEYSDNDDGKRHYIDVSYPFFSIDTPYSYGATSYSDQRRESLYYRGDVVSEFEQKTLLNRAYFGHSSQLGNNWTQRIKLGIENREETFKETPFTRFPIAEDRTLSYPYVSGQWFEDHYVKVRNFDSIYRTEDLNLGWNIHALLGYSSKDFSDDASRTIYSLSLSKAHYSGDNQLWRFKADLDGYWNEEIDDVENLFASTQLQYYLNTTLRQSWYAKVRLEYAENLTADKQLTIGGENGLRGYPLDYQVGDRSFLVTLEKRYYWEYDLLQLFKVGGAAFYDIGRAWYNDKDNGANGNVLQNVGIGLRLAPSRANAGTVIHLDIAAPINKQDDDIDSVQWLVTVKNTF</sequence>